<dbReference type="InterPro" id="IPR013762">
    <property type="entry name" value="Integrase-like_cat_sf"/>
</dbReference>
<dbReference type="Pfam" id="PF14657">
    <property type="entry name" value="Arm-DNA-bind_4"/>
    <property type="match status" value="1"/>
</dbReference>
<dbReference type="Pfam" id="PF14659">
    <property type="entry name" value="Phage_int_SAM_3"/>
    <property type="match status" value="1"/>
</dbReference>
<evidence type="ECO:0000259" key="7">
    <source>
        <dbReference type="PROSITE" id="PS51898"/>
    </source>
</evidence>
<comment type="function">
    <text evidence="1">Site-specific tyrosine recombinase, which acts by catalyzing the cutting and rejoining of the recombining DNA molecules.</text>
</comment>
<dbReference type="InterPro" id="IPR028259">
    <property type="entry name" value="AP2-like_int_N"/>
</dbReference>
<sequence>MATGSFRQRGCKCPPGRKRCTCGAKWYYRYDIIDPATGRRKQKETKGFKTKAEAEKEAKRIQYELQIGTYIEEKDIAFEAFAEEWLEHYGNTRIVKIGTINLRKQEIARLLGYFKQLKIKDITRKQYQDALNDLKKRNFAENTLIGTHQTGKMIFRRAMELEVIRSNPTEYTSVPRVQRTIDETMNELPKYMEKEELALFLSSIQDHGMDARDYPIFLTLAYSGMRVGELCALKWSDIDFDAQTISITKTYYNPTNSIRDYTLLPPKTKKSRRIIDVESSVLDELDKLKKIQTEIRMRYRNTYHDKEFVFAQLDATYAGYPIYVPAVRVKMLRILKIIGLNTGLTPHSLRHTHTSLLAEAGVSLEQIMDRLGHTSDNTTRNIYLHITKPKKKEASHKFGQLMKGLL</sequence>
<feature type="domain" description="Core-binding (CB)" evidence="8">
    <location>
        <begin position="76"/>
        <end position="159"/>
    </location>
</feature>
<organism evidence="9">
    <name type="scientific">Desulfitobacterium hafniense</name>
    <name type="common">Desulfitobacterium frappieri</name>
    <dbReference type="NCBI Taxonomy" id="49338"/>
    <lineage>
        <taxon>Bacteria</taxon>
        <taxon>Bacillati</taxon>
        <taxon>Bacillota</taxon>
        <taxon>Clostridia</taxon>
        <taxon>Eubacteriales</taxon>
        <taxon>Desulfitobacteriaceae</taxon>
        <taxon>Desulfitobacterium</taxon>
    </lineage>
</organism>
<dbReference type="InterPro" id="IPR010998">
    <property type="entry name" value="Integrase_recombinase_N"/>
</dbReference>
<keyword evidence="4 6" id="KW-0238">DNA-binding</keyword>
<protein>
    <submittedName>
        <fullName evidence="9">Integrase</fullName>
    </submittedName>
</protein>
<dbReference type="InterPro" id="IPR002104">
    <property type="entry name" value="Integrase_catalytic"/>
</dbReference>
<feature type="domain" description="Tyr recombinase" evidence="7">
    <location>
        <begin position="187"/>
        <end position="396"/>
    </location>
</feature>
<gene>
    <name evidence="9" type="ORF">DPCES_2286</name>
</gene>
<proteinExistence type="inferred from homology"/>
<dbReference type="AlphaFoldDB" id="A0A098B023"/>
<dbReference type="RefSeq" id="WP_208925674.1">
    <property type="nucleotide sequence ID" value="NZ_LK996017.1"/>
</dbReference>
<accession>A0A098B023</accession>
<dbReference type="InterPro" id="IPR050090">
    <property type="entry name" value="Tyrosine_recombinase_XerCD"/>
</dbReference>
<evidence type="ECO:0000256" key="3">
    <source>
        <dbReference type="ARBA" id="ARBA00022908"/>
    </source>
</evidence>
<name>A0A098B023_DESHA</name>
<dbReference type="PATRIC" id="fig|49338.4.peg.2460"/>
<dbReference type="PANTHER" id="PTHR30349:SF64">
    <property type="entry name" value="PROPHAGE INTEGRASE INTD-RELATED"/>
    <property type="match status" value="1"/>
</dbReference>
<evidence type="ECO:0000256" key="1">
    <source>
        <dbReference type="ARBA" id="ARBA00003283"/>
    </source>
</evidence>
<evidence type="ECO:0000313" key="9">
    <source>
        <dbReference type="EMBL" id="CDX02173.1"/>
    </source>
</evidence>
<dbReference type="InterPro" id="IPR044068">
    <property type="entry name" value="CB"/>
</dbReference>
<comment type="similarity">
    <text evidence="2">Belongs to the 'phage' integrase family.</text>
</comment>
<evidence type="ECO:0000259" key="8">
    <source>
        <dbReference type="PROSITE" id="PS51900"/>
    </source>
</evidence>
<dbReference type="InterPro" id="IPR004107">
    <property type="entry name" value="Integrase_SAM-like_N"/>
</dbReference>
<evidence type="ECO:0000256" key="5">
    <source>
        <dbReference type="ARBA" id="ARBA00023172"/>
    </source>
</evidence>
<dbReference type="InterPro" id="IPR011010">
    <property type="entry name" value="DNA_brk_join_enz"/>
</dbReference>
<evidence type="ECO:0000256" key="2">
    <source>
        <dbReference type="ARBA" id="ARBA00008857"/>
    </source>
</evidence>
<dbReference type="PROSITE" id="PS51898">
    <property type="entry name" value="TYR_RECOMBINASE"/>
    <property type="match status" value="1"/>
</dbReference>
<dbReference type="GO" id="GO:0015074">
    <property type="term" value="P:DNA integration"/>
    <property type="evidence" value="ECO:0007669"/>
    <property type="project" value="UniProtKB-KW"/>
</dbReference>
<dbReference type="GO" id="GO:0006310">
    <property type="term" value="P:DNA recombination"/>
    <property type="evidence" value="ECO:0007669"/>
    <property type="project" value="UniProtKB-KW"/>
</dbReference>
<dbReference type="PROSITE" id="PS51900">
    <property type="entry name" value="CB"/>
    <property type="match status" value="1"/>
</dbReference>
<reference evidence="9" key="1">
    <citation type="submission" date="2014-07" db="EMBL/GenBank/DDBJ databases">
        <authorList>
            <person name="Hornung V.Bastian."/>
        </authorList>
    </citation>
    <scope>NUCLEOTIDE SEQUENCE</scope>
    <source>
        <strain evidence="9">PCE-S</strain>
    </source>
</reference>
<dbReference type="PANTHER" id="PTHR30349">
    <property type="entry name" value="PHAGE INTEGRASE-RELATED"/>
    <property type="match status" value="1"/>
</dbReference>
<dbReference type="Gene3D" id="1.10.150.130">
    <property type="match status" value="1"/>
</dbReference>
<evidence type="ECO:0000256" key="4">
    <source>
        <dbReference type="ARBA" id="ARBA00023125"/>
    </source>
</evidence>
<evidence type="ECO:0000256" key="6">
    <source>
        <dbReference type="PROSITE-ProRule" id="PRU01248"/>
    </source>
</evidence>
<dbReference type="Pfam" id="PF00589">
    <property type="entry name" value="Phage_integrase"/>
    <property type="match status" value="1"/>
</dbReference>
<keyword evidence="3" id="KW-0229">DNA integration</keyword>
<dbReference type="EMBL" id="LK996017">
    <property type="protein sequence ID" value="CDX02173.1"/>
    <property type="molecule type" value="Genomic_DNA"/>
</dbReference>
<dbReference type="SUPFAM" id="SSF56349">
    <property type="entry name" value="DNA breaking-rejoining enzymes"/>
    <property type="match status" value="1"/>
</dbReference>
<keyword evidence="5" id="KW-0233">DNA recombination</keyword>
<dbReference type="GO" id="GO:0003677">
    <property type="term" value="F:DNA binding"/>
    <property type="evidence" value="ECO:0007669"/>
    <property type="project" value="UniProtKB-UniRule"/>
</dbReference>
<dbReference type="CDD" id="cd01189">
    <property type="entry name" value="INT_ICEBs1_C_like"/>
    <property type="match status" value="1"/>
</dbReference>
<dbReference type="Gene3D" id="1.10.443.10">
    <property type="entry name" value="Intergrase catalytic core"/>
    <property type="match status" value="1"/>
</dbReference>